<dbReference type="EMBL" id="ASHM01190845">
    <property type="protein sequence ID" value="PNX66241.1"/>
    <property type="molecule type" value="Genomic_DNA"/>
</dbReference>
<evidence type="ECO:0000313" key="3">
    <source>
        <dbReference type="Proteomes" id="UP000236291"/>
    </source>
</evidence>
<feature type="compositionally biased region" description="Gly residues" evidence="1">
    <location>
        <begin position="11"/>
        <end position="30"/>
    </location>
</feature>
<gene>
    <name evidence="2" type="ORF">L195_g062962</name>
</gene>
<proteinExistence type="predicted"/>
<evidence type="ECO:0000256" key="1">
    <source>
        <dbReference type="SAM" id="MobiDB-lite"/>
    </source>
</evidence>
<accession>A0A2K3KIX2</accession>
<feature type="region of interest" description="Disordered" evidence="1">
    <location>
        <begin position="1"/>
        <end position="44"/>
    </location>
</feature>
<dbReference type="AlphaFoldDB" id="A0A2K3KIX2"/>
<evidence type="ECO:0000313" key="2">
    <source>
        <dbReference type="EMBL" id="PNX66241.1"/>
    </source>
</evidence>
<reference evidence="2 3" key="2">
    <citation type="journal article" date="2017" name="Front. Plant Sci.">
        <title>Gene Classification and Mining of Molecular Markers Useful in Red Clover (Trifolium pratense) Breeding.</title>
        <authorList>
            <person name="Istvanek J."/>
            <person name="Dluhosova J."/>
            <person name="Dluhos P."/>
            <person name="Patkova L."/>
            <person name="Nedelnik J."/>
            <person name="Repkova J."/>
        </authorList>
    </citation>
    <scope>NUCLEOTIDE SEQUENCE [LARGE SCALE GENOMIC DNA]</scope>
    <source>
        <strain evidence="3">cv. Tatra</strain>
        <tissue evidence="2">Young leaves</tissue>
    </source>
</reference>
<sequence>DYEQTAQFSGFRGGRGGRNGGYRGRGGRSGGRPNSNSGNTKCQICGKGNHDAKECYYRNSTLVVPPWQRPPAQHSAPPWSHYSAQPW</sequence>
<feature type="non-terminal residue" evidence="2">
    <location>
        <position position="1"/>
    </location>
</feature>
<comment type="caution">
    <text evidence="2">The sequence shown here is derived from an EMBL/GenBank/DDBJ whole genome shotgun (WGS) entry which is preliminary data.</text>
</comment>
<dbReference type="Proteomes" id="UP000236291">
    <property type="component" value="Unassembled WGS sequence"/>
</dbReference>
<organism evidence="2 3">
    <name type="scientific">Trifolium pratense</name>
    <name type="common">Red clover</name>
    <dbReference type="NCBI Taxonomy" id="57577"/>
    <lineage>
        <taxon>Eukaryota</taxon>
        <taxon>Viridiplantae</taxon>
        <taxon>Streptophyta</taxon>
        <taxon>Embryophyta</taxon>
        <taxon>Tracheophyta</taxon>
        <taxon>Spermatophyta</taxon>
        <taxon>Magnoliopsida</taxon>
        <taxon>eudicotyledons</taxon>
        <taxon>Gunneridae</taxon>
        <taxon>Pentapetalae</taxon>
        <taxon>rosids</taxon>
        <taxon>fabids</taxon>
        <taxon>Fabales</taxon>
        <taxon>Fabaceae</taxon>
        <taxon>Papilionoideae</taxon>
        <taxon>50 kb inversion clade</taxon>
        <taxon>NPAAA clade</taxon>
        <taxon>Hologalegina</taxon>
        <taxon>IRL clade</taxon>
        <taxon>Trifolieae</taxon>
        <taxon>Trifolium</taxon>
    </lineage>
</organism>
<protein>
    <submittedName>
        <fullName evidence="2">Uncharacterized protein</fullName>
    </submittedName>
</protein>
<feature type="region of interest" description="Disordered" evidence="1">
    <location>
        <begin position="68"/>
        <end position="87"/>
    </location>
</feature>
<feature type="non-terminal residue" evidence="2">
    <location>
        <position position="87"/>
    </location>
</feature>
<reference evidence="2 3" key="1">
    <citation type="journal article" date="2014" name="Am. J. Bot.">
        <title>Genome assembly and annotation for red clover (Trifolium pratense; Fabaceae).</title>
        <authorList>
            <person name="Istvanek J."/>
            <person name="Jaros M."/>
            <person name="Krenek A."/>
            <person name="Repkova J."/>
        </authorList>
    </citation>
    <scope>NUCLEOTIDE SEQUENCE [LARGE SCALE GENOMIC DNA]</scope>
    <source>
        <strain evidence="3">cv. Tatra</strain>
        <tissue evidence="2">Young leaves</tissue>
    </source>
</reference>
<name>A0A2K3KIX2_TRIPR</name>